<gene>
    <name evidence="3" type="ORF">NBG4_20089</name>
</gene>
<keyword evidence="1" id="KW-1133">Transmembrane helix</keyword>
<sequence length="184" mass="21004">MRGNNLTSLRKYLLFGLMIIAVAVMLNLLNWVPTVFQKEGVKKYKTIEDAKGELKMSDLLLPSYFPQYLIWPPSEIFGRRRPAKMVLMHFINYDRKDTVLSVMQAETADPHPIKSRIEPVKTRKREGILIKGIRGELSLGLCAGGEPCNSVTWESDGYTFTIIAKDSVEELRKIAESMISQWQP</sequence>
<accession>A0A2U3QFV0</accession>
<dbReference type="Pfam" id="PF14285">
    <property type="entry name" value="DUF4367"/>
    <property type="match status" value="1"/>
</dbReference>
<dbReference type="AlphaFoldDB" id="A0A2U3QFV0"/>
<dbReference type="Proteomes" id="UP000245125">
    <property type="component" value="Unassembled WGS sequence"/>
</dbReference>
<evidence type="ECO:0000259" key="2">
    <source>
        <dbReference type="Pfam" id="PF14285"/>
    </source>
</evidence>
<keyword evidence="1" id="KW-0472">Membrane</keyword>
<proteinExistence type="predicted"/>
<reference evidence="4" key="1">
    <citation type="submission" date="2018-03" db="EMBL/GenBank/DDBJ databases">
        <authorList>
            <person name="Zecchin S."/>
        </authorList>
    </citation>
    <scope>NUCLEOTIDE SEQUENCE [LARGE SCALE GENOMIC DNA]</scope>
</reference>
<evidence type="ECO:0000256" key="1">
    <source>
        <dbReference type="SAM" id="Phobius"/>
    </source>
</evidence>
<dbReference type="InterPro" id="IPR025377">
    <property type="entry name" value="DUF4367"/>
</dbReference>
<feature type="domain" description="DUF4367" evidence="2">
    <location>
        <begin position="113"/>
        <end position="178"/>
    </location>
</feature>
<organism evidence="3 4">
    <name type="scientific">Candidatus Sulfobium mesophilum</name>
    <dbReference type="NCBI Taxonomy" id="2016548"/>
    <lineage>
        <taxon>Bacteria</taxon>
        <taxon>Pseudomonadati</taxon>
        <taxon>Nitrospirota</taxon>
        <taxon>Nitrospiria</taxon>
        <taxon>Nitrospirales</taxon>
        <taxon>Nitrospiraceae</taxon>
        <taxon>Candidatus Sulfobium</taxon>
    </lineage>
</organism>
<feature type="transmembrane region" description="Helical" evidence="1">
    <location>
        <begin position="12"/>
        <end position="32"/>
    </location>
</feature>
<keyword evidence="1" id="KW-0812">Transmembrane</keyword>
<evidence type="ECO:0000313" key="3">
    <source>
        <dbReference type="EMBL" id="SPQ00283.1"/>
    </source>
</evidence>
<evidence type="ECO:0000313" key="4">
    <source>
        <dbReference type="Proteomes" id="UP000245125"/>
    </source>
</evidence>
<name>A0A2U3QFV0_9BACT</name>
<protein>
    <recommendedName>
        <fullName evidence="2">DUF4367 domain-containing protein</fullName>
    </recommendedName>
</protein>
<dbReference type="OrthoDB" id="9804507at2"/>
<keyword evidence="4" id="KW-1185">Reference proteome</keyword>
<dbReference type="EMBL" id="OUUY01000064">
    <property type="protein sequence ID" value="SPQ00283.1"/>
    <property type="molecule type" value="Genomic_DNA"/>
</dbReference>